<protein>
    <recommendedName>
        <fullName evidence="4">RRM domain-containing protein</fullName>
    </recommendedName>
</protein>
<evidence type="ECO:0000313" key="6">
    <source>
        <dbReference type="Proteomes" id="UP000015104"/>
    </source>
</evidence>
<feature type="compositionally biased region" description="Polar residues" evidence="3">
    <location>
        <begin position="18"/>
        <end position="30"/>
    </location>
</feature>
<dbReference type="SMART" id="SM00360">
    <property type="entry name" value="RRM"/>
    <property type="match status" value="1"/>
</dbReference>
<accession>T1KZN1</accession>
<feature type="region of interest" description="Disordered" evidence="3">
    <location>
        <begin position="1"/>
        <end position="97"/>
    </location>
</feature>
<feature type="compositionally biased region" description="Basic and acidic residues" evidence="3">
    <location>
        <begin position="1"/>
        <end position="17"/>
    </location>
</feature>
<dbReference type="HOGENOM" id="CLU_012062_23_3_1"/>
<feature type="compositionally biased region" description="Basic and acidic residues" evidence="3">
    <location>
        <begin position="55"/>
        <end position="80"/>
    </location>
</feature>
<dbReference type="InterPro" id="IPR035979">
    <property type="entry name" value="RBD_domain_sf"/>
</dbReference>
<dbReference type="Gene3D" id="3.30.70.330">
    <property type="match status" value="1"/>
</dbReference>
<evidence type="ECO:0000313" key="5">
    <source>
        <dbReference type="EnsemblMetazoa" id="tetur28g02200.1"/>
    </source>
</evidence>
<dbReference type="Pfam" id="PF00076">
    <property type="entry name" value="RRM_1"/>
    <property type="match status" value="1"/>
</dbReference>
<evidence type="ECO:0000256" key="1">
    <source>
        <dbReference type="ARBA" id="ARBA00022884"/>
    </source>
</evidence>
<dbReference type="GO" id="GO:0008143">
    <property type="term" value="F:poly(A) binding"/>
    <property type="evidence" value="ECO:0007669"/>
    <property type="project" value="TreeGrafter"/>
</dbReference>
<feature type="domain" description="RRM" evidence="4">
    <location>
        <begin position="103"/>
        <end position="180"/>
    </location>
</feature>
<evidence type="ECO:0000256" key="3">
    <source>
        <dbReference type="SAM" id="MobiDB-lite"/>
    </source>
</evidence>
<name>T1KZN1_TETUR</name>
<proteinExistence type="predicted"/>
<dbReference type="EMBL" id="CAEY01000743">
    <property type="status" value="NOT_ANNOTATED_CDS"/>
    <property type="molecule type" value="Genomic_DNA"/>
</dbReference>
<dbReference type="PROSITE" id="PS50102">
    <property type="entry name" value="RRM"/>
    <property type="match status" value="1"/>
</dbReference>
<dbReference type="PANTHER" id="PTHR23236">
    <property type="entry name" value="EUKARYOTIC TRANSLATION INITIATION FACTOR 4B/4H"/>
    <property type="match status" value="1"/>
</dbReference>
<dbReference type="Proteomes" id="UP000015104">
    <property type="component" value="Unassembled WGS sequence"/>
</dbReference>
<dbReference type="CDD" id="cd12550">
    <property type="entry name" value="RRM_II_PABPN1"/>
    <property type="match status" value="1"/>
</dbReference>
<dbReference type="OMA" id="YRGRATY"/>
<evidence type="ECO:0000259" key="4">
    <source>
        <dbReference type="PROSITE" id="PS50102"/>
    </source>
</evidence>
<sequence>MSESKQKLSELVNRENGDNQLGSFNETSNEMMMDGEHNSTMSQQSNDNPDDPDLEEIKARVREMEEEAEKLKQMQDEAEKQMNLSSSSTAGLSPEEKREVDARSIYVGNVDYSATADDLERHFHGCGSINRVTILCDKFSGHPKGFAYIEFAEKDSVQTAMALDDSLFKGRQIKVNVKRTNTPGLSITARPPRGAMRASRRGYMGRGAAWMGFRPARRPRRGWYYAPY</sequence>
<organism evidence="5 6">
    <name type="scientific">Tetranychus urticae</name>
    <name type="common">Two-spotted spider mite</name>
    <dbReference type="NCBI Taxonomy" id="32264"/>
    <lineage>
        <taxon>Eukaryota</taxon>
        <taxon>Metazoa</taxon>
        <taxon>Ecdysozoa</taxon>
        <taxon>Arthropoda</taxon>
        <taxon>Chelicerata</taxon>
        <taxon>Arachnida</taxon>
        <taxon>Acari</taxon>
        <taxon>Acariformes</taxon>
        <taxon>Trombidiformes</taxon>
        <taxon>Prostigmata</taxon>
        <taxon>Eleutherengona</taxon>
        <taxon>Raphignathae</taxon>
        <taxon>Tetranychoidea</taxon>
        <taxon>Tetranychidae</taxon>
        <taxon>Tetranychus</taxon>
    </lineage>
</organism>
<dbReference type="STRING" id="32264.T1KZN1"/>
<keyword evidence="1 2" id="KW-0694">RNA-binding</keyword>
<dbReference type="EnsemblMetazoa" id="tetur28g02200.1">
    <property type="protein sequence ID" value="tetur28g02200.1"/>
    <property type="gene ID" value="tetur28g02200"/>
</dbReference>
<dbReference type="eggNOG" id="KOG4209">
    <property type="taxonomic scope" value="Eukaryota"/>
</dbReference>
<dbReference type="SUPFAM" id="SSF54928">
    <property type="entry name" value="RNA-binding domain, RBD"/>
    <property type="match status" value="1"/>
</dbReference>
<dbReference type="InterPro" id="IPR012677">
    <property type="entry name" value="Nucleotide-bd_a/b_plait_sf"/>
</dbReference>
<reference evidence="6" key="1">
    <citation type="submission" date="2011-08" db="EMBL/GenBank/DDBJ databases">
        <authorList>
            <person name="Rombauts S."/>
        </authorList>
    </citation>
    <scope>NUCLEOTIDE SEQUENCE</scope>
    <source>
        <strain evidence="6">London</strain>
    </source>
</reference>
<dbReference type="OrthoDB" id="4726at2759"/>
<dbReference type="GO" id="GO:0005634">
    <property type="term" value="C:nucleus"/>
    <property type="evidence" value="ECO:0007669"/>
    <property type="project" value="TreeGrafter"/>
</dbReference>
<reference evidence="5" key="2">
    <citation type="submission" date="2015-06" db="UniProtKB">
        <authorList>
            <consortium name="EnsemblMetazoa"/>
        </authorList>
    </citation>
    <scope>IDENTIFICATION</scope>
</reference>
<dbReference type="InterPro" id="IPR000504">
    <property type="entry name" value="RRM_dom"/>
</dbReference>
<dbReference type="KEGG" id="tut:107368749"/>
<feature type="compositionally biased region" description="Polar residues" evidence="3">
    <location>
        <begin position="38"/>
        <end position="47"/>
    </location>
</feature>
<keyword evidence="6" id="KW-1185">Reference proteome</keyword>
<dbReference type="PANTHER" id="PTHR23236:SF12">
    <property type="entry name" value="EUKARYOTIC INITIATION FACTOR 4B-RELATED"/>
    <property type="match status" value="1"/>
</dbReference>
<feature type="compositionally biased region" description="Polar residues" evidence="3">
    <location>
        <begin position="82"/>
        <end position="91"/>
    </location>
</feature>
<evidence type="ECO:0000256" key="2">
    <source>
        <dbReference type="PROSITE-ProRule" id="PRU00176"/>
    </source>
</evidence>
<dbReference type="AlphaFoldDB" id="T1KZN1"/>
<gene>
    <name evidence="5" type="primary">107368749</name>
</gene>